<dbReference type="AlphaFoldDB" id="A0A840Q709"/>
<keyword evidence="1" id="KW-0808">Transferase</keyword>
<proteinExistence type="predicted"/>
<accession>A0A840Q709</accession>
<keyword evidence="2" id="KW-1185">Reference proteome</keyword>
<evidence type="ECO:0000313" key="1">
    <source>
        <dbReference type="EMBL" id="MBB5154439.1"/>
    </source>
</evidence>
<sequence>MTGHLHRIPKLLFLVMTELAYFGSRWLRRR</sequence>
<dbReference type="EMBL" id="JACHIW010000001">
    <property type="protein sequence ID" value="MBB5154439.1"/>
    <property type="molecule type" value="Genomic_DNA"/>
</dbReference>
<evidence type="ECO:0000313" key="2">
    <source>
        <dbReference type="Proteomes" id="UP000584374"/>
    </source>
</evidence>
<organism evidence="1 2">
    <name type="scientific">Saccharopolyspora phatthalungensis</name>
    <dbReference type="NCBI Taxonomy" id="664693"/>
    <lineage>
        <taxon>Bacteria</taxon>
        <taxon>Bacillati</taxon>
        <taxon>Actinomycetota</taxon>
        <taxon>Actinomycetes</taxon>
        <taxon>Pseudonocardiales</taxon>
        <taxon>Pseudonocardiaceae</taxon>
        <taxon>Saccharopolyspora</taxon>
    </lineage>
</organism>
<reference evidence="1 2" key="1">
    <citation type="submission" date="2020-08" db="EMBL/GenBank/DDBJ databases">
        <title>Sequencing the genomes of 1000 actinobacteria strains.</title>
        <authorList>
            <person name="Klenk H.-P."/>
        </authorList>
    </citation>
    <scope>NUCLEOTIDE SEQUENCE [LARGE SCALE GENOMIC DNA]</scope>
    <source>
        <strain evidence="1 2">DSM 45584</strain>
    </source>
</reference>
<dbReference type="GO" id="GO:0016301">
    <property type="term" value="F:kinase activity"/>
    <property type="evidence" value="ECO:0007669"/>
    <property type="project" value="UniProtKB-KW"/>
</dbReference>
<comment type="caution">
    <text evidence="1">The sequence shown here is derived from an EMBL/GenBank/DDBJ whole genome shotgun (WGS) entry which is preliminary data.</text>
</comment>
<name>A0A840Q709_9PSEU</name>
<dbReference type="Proteomes" id="UP000584374">
    <property type="component" value="Unassembled WGS sequence"/>
</dbReference>
<keyword evidence="1" id="KW-0418">Kinase</keyword>
<gene>
    <name evidence="1" type="ORF">BJ970_001973</name>
</gene>
<protein>
    <submittedName>
        <fullName evidence="1">Aspartokinase</fullName>
    </submittedName>
</protein>